<sequence>MNTKLKPFLALALFGVLATSCDKKEIDEAAKPSETSASSAKSANLIYEETMEGSSPFSTAHGIEAGSMSYGLTYVTNPVFTGKKAARFELRETDPLESTGKRVEVTIVKGSEGDIQKDTWYSFSQYLPTDYAKDKEPEVINQWFQGSSPATALRIKDDTYHLHTGNSLSPDNRQYISLGPVAKGQWTQFVLHFIHSNGSDGLIEVWRNGTKILTHKGGNMYSGELPKWKVGVYKSAFKYGTSDVDKRVLYYDDIRVGNANATLAEMMGSATTAPAPAPTEPAPAPAPTEPAPAPAPTEPAPAPAPTGQQVVSFTLVNAETNKDIMTIANGAAISLSTIKTSKVNIRANTSPSTVGSVYFALSGAGSKTRSDESFPYSLMGDSKGDYYNWTPAAGTYTLKGTAYTGGNKTGTAGTTLSINFTVKK</sequence>
<keyword evidence="3" id="KW-1185">Reference proteome</keyword>
<dbReference type="Gene3D" id="2.60.40.10">
    <property type="entry name" value="Immunoglobulins"/>
    <property type="match status" value="1"/>
</dbReference>
<evidence type="ECO:0008006" key="4">
    <source>
        <dbReference type="Google" id="ProtNLM"/>
    </source>
</evidence>
<dbReference type="InterPro" id="IPR025975">
    <property type="entry name" value="Polysacc_lyase"/>
</dbReference>
<organism evidence="2 3">
    <name type="scientific">Adhaeribacter soli</name>
    <dbReference type="NCBI Taxonomy" id="2607655"/>
    <lineage>
        <taxon>Bacteria</taxon>
        <taxon>Pseudomonadati</taxon>
        <taxon>Bacteroidota</taxon>
        <taxon>Cytophagia</taxon>
        <taxon>Cytophagales</taxon>
        <taxon>Hymenobacteraceae</taxon>
        <taxon>Adhaeribacter</taxon>
    </lineage>
</organism>
<reference evidence="2 3" key="1">
    <citation type="submission" date="2019-09" db="EMBL/GenBank/DDBJ databases">
        <title>Genome sequence of Adhaeribacter sp. M2.</title>
        <authorList>
            <person name="Srinivasan S."/>
        </authorList>
    </citation>
    <scope>NUCLEOTIDE SEQUENCE [LARGE SCALE GENOMIC DNA]</scope>
    <source>
        <strain evidence="2 3">M2</strain>
    </source>
</reference>
<evidence type="ECO:0000313" key="2">
    <source>
        <dbReference type="EMBL" id="KAA9325646.1"/>
    </source>
</evidence>
<dbReference type="EMBL" id="VTWT01000011">
    <property type="protein sequence ID" value="KAA9325646.1"/>
    <property type="molecule type" value="Genomic_DNA"/>
</dbReference>
<dbReference type="InterPro" id="IPR013783">
    <property type="entry name" value="Ig-like_fold"/>
</dbReference>
<dbReference type="RefSeq" id="WP_150905302.1">
    <property type="nucleotide sequence ID" value="NZ_VTWT01000011.1"/>
</dbReference>
<name>A0A5N1IKL2_9BACT</name>
<accession>A0A5N1IKL2</accession>
<dbReference type="Pfam" id="PF14099">
    <property type="entry name" value="Polysacc_lyase"/>
    <property type="match status" value="1"/>
</dbReference>
<comment type="caution">
    <text evidence="2">The sequence shown here is derived from an EMBL/GenBank/DDBJ whole genome shotgun (WGS) entry which is preliminary data.</text>
</comment>
<dbReference type="Gene3D" id="2.60.120.200">
    <property type="match status" value="1"/>
</dbReference>
<evidence type="ECO:0000313" key="3">
    <source>
        <dbReference type="Proteomes" id="UP000326570"/>
    </source>
</evidence>
<dbReference type="AlphaFoldDB" id="A0A5N1IKL2"/>
<dbReference type="Proteomes" id="UP000326570">
    <property type="component" value="Unassembled WGS sequence"/>
</dbReference>
<dbReference type="PROSITE" id="PS51257">
    <property type="entry name" value="PROKAR_LIPOPROTEIN"/>
    <property type="match status" value="1"/>
</dbReference>
<evidence type="ECO:0000256" key="1">
    <source>
        <dbReference type="SAM" id="MobiDB-lite"/>
    </source>
</evidence>
<feature type="compositionally biased region" description="Pro residues" evidence="1">
    <location>
        <begin position="275"/>
        <end position="304"/>
    </location>
</feature>
<proteinExistence type="predicted"/>
<gene>
    <name evidence="2" type="ORF">F0P94_17065</name>
</gene>
<protein>
    <recommendedName>
        <fullName evidence="4">Heparin lyase I family protein</fullName>
    </recommendedName>
</protein>
<feature type="region of interest" description="Disordered" evidence="1">
    <location>
        <begin position="269"/>
        <end position="306"/>
    </location>
</feature>